<gene>
    <name evidence="2" type="ORF">FKV42_07480</name>
</gene>
<accession>A0A7Z8KMM1</accession>
<feature type="transmembrane region" description="Helical" evidence="1">
    <location>
        <begin position="55"/>
        <end position="76"/>
    </location>
</feature>
<keyword evidence="1" id="KW-0812">Transmembrane</keyword>
<dbReference type="EMBL" id="VIAQ01000015">
    <property type="protein sequence ID" value="TQD24907.1"/>
    <property type="molecule type" value="Genomic_DNA"/>
</dbReference>
<evidence type="ECO:0000256" key="1">
    <source>
        <dbReference type="SAM" id="Phobius"/>
    </source>
</evidence>
<name>A0A7Z8KMM1_9EURY</name>
<keyword evidence="1" id="KW-1133">Transmembrane helix</keyword>
<feature type="transmembrane region" description="Helical" evidence="1">
    <location>
        <begin position="151"/>
        <end position="170"/>
    </location>
</feature>
<dbReference type="Pfam" id="PF07895">
    <property type="entry name" value="DUF1673"/>
    <property type="match status" value="1"/>
</dbReference>
<dbReference type="Proteomes" id="UP000319335">
    <property type="component" value="Unassembled WGS sequence"/>
</dbReference>
<keyword evidence="3" id="KW-1185">Reference proteome</keyword>
<keyword evidence="1" id="KW-0472">Membrane</keyword>
<evidence type="ECO:0000313" key="2">
    <source>
        <dbReference type="EMBL" id="TQD24907.1"/>
    </source>
</evidence>
<feature type="transmembrane region" description="Helical" evidence="1">
    <location>
        <begin position="124"/>
        <end position="145"/>
    </location>
</feature>
<organism evidence="2 3">
    <name type="scientific">Methanolobus vulcani</name>
    <dbReference type="NCBI Taxonomy" id="38026"/>
    <lineage>
        <taxon>Archaea</taxon>
        <taxon>Methanobacteriati</taxon>
        <taxon>Methanobacteriota</taxon>
        <taxon>Stenosarchaea group</taxon>
        <taxon>Methanomicrobia</taxon>
        <taxon>Methanosarcinales</taxon>
        <taxon>Methanosarcinaceae</taxon>
        <taxon>Methanolobus</taxon>
    </lineage>
</organism>
<protein>
    <submittedName>
        <fullName evidence="2">DUF1673 domain-containing protein</fullName>
    </submittedName>
</protein>
<dbReference type="AlphaFoldDB" id="A0A7Z8KMM1"/>
<evidence type="ECO:0000313" key="3">
    <source>
        <dbReference type="Proteomes" id="UP000319335"/>
    </source>
</evidence>
<feature type="transmembrane region" description="Helical" evidence="1">
    <location>
        <begin position="82"/>
        <end position="104"/>
    </location>
</feature>
<sequence>MFLIENVRKMMGWCPNVAAMDTKKIQFDDLAVNASDKGGESNHTTMKWGNKYHNLILIGAILATIGPINMLVSWGVMSTGSLFSGAFSGLLTGVVMRKSVWHSLDRIETRKPRKTTSRVSIKKAIVFAIGFLLYVIALSHLIAIFGSMNIVAFHGGFGMSLFWSVYIQVIQWEGKNQKILVKFGFADPVAVVLDRRKAN</sequence>
<dbReference type="InterPro" id="IPR012874">
    <property type="entry name" value="DUF1673_METspp"/>
</dbReference>
<dbReference type="OrthoDB" id="107566at2157"/>
<comment type="caution">
    <text evidence="2">The sequence shown here is derived from an EMBL/GenBank/DDBJ whole genome shotgun (WGS) entry which is preliminary data.</text>
</comment>
<reference evidence="2 3" key="1">
    <citation type="submission" date="2019-06" db="EMBL/GenBank/DDBJ databases">
        <title>Draft genome sequence of Methanolobus vulcani B1d.</title>
        <authorList>
            <person name="Creighbaum A.J."/>
            <person name="Ticak T."/>
            <person name="Hariraju D."/>
            <person name="Arivett B.A."/>
            <person name="Ferguson D.J.Jr."/>
        </authorList>
    </citation>
    <scope>NUCLEOTIDE SEQUENCE [LARGE SCALE GENOMIC DNA]</scope>
    <source>
        <strain evidence="2 3">B1d</strain>
    </source>
</reference>
<proteinExistence type="predicted"/>
<dbReference type="RefSeq" id="WP_154809632.1">
    <property type="nucleotide sequence ID" value="NZ_VIAQ01000015.1"/>
</dbReference>